<protein>
    <submittedName>
        <fullName evidence="2">Uncharacterized protein</fullName>
    </submittedName>
</protein>
<feature type="compositionally biased region" description="Basic and acidic residues" evidence="1">
    <location>
        <begin position="80"/>
        <end position="141"/>
    </location>
</feature>
<sequence>MYSKKVSDFVNQAVELSKKNKYEQAAQKYADACATFNEENSCDDFDLLVQHGKMLLEAGIVKKSALGGLRAMRAEVAAERRANLSNHPEKQDKDEGEKSGDKNSSLKDSFIKDPPVRDSSVEDSSVKDSSVKDSSDKRSFDEDLSDEEFSDEEFSDEDDCEEEWEEENPTEFEAAKKVLKQAISLYEKEYTKHEEDAKLLTEPYLNSDADVPKSRFVEIVKKLADTYDLLGDVLTELEMPGSSSHFYGEGLFLYKKLYHNEFSAHVAMALANYALASGFYYTAMDEAAKDMKQAIKIFETLRKVGPPETKIIYTQTLSELRVKYAHLTRNTQPERNQQEMMMRAIMSQFGGSQL</sequence>
<dbReference type="InterPro" id="IPR011990">
    <property type="entry name" value="TPR-like_helical_dom_sf"/>
</dbReference>
<dbReference type="STRING" id="2163413.A0A4P6XJ29"/>
<name>A0A4P6XJ29_9ASCO</name>
<organism evidence="2 3">
    <name type="scientific">Metschnikowia aff. pulcherrima</name>
    <dbReference type="NCBI Taxonomy" id="2163413"/>
    <lineage>
        <taxon>Eukaryota</taxon>
        <taxon>Fungi</taxon>
        <taxon>Dikarya</taxon>
        <taxon>Ascomycota</taxon>
        <taxon>Saccharomycotina</taxon>
        <taxon>Pichiomycetes</taxon>
        <taxon>Metschnikowiaceae</taxon>
        <taxon>Metschnikowia</taxon>
    </lineage>
</organism>
<evidence type="ECO:0000313" key="2">
    <source>
        <dbReference type="EMBL" id="QBM87292.1"/>
    </source>
</evidence>
<feature type="region of interest" description="Disordered" evidence="1">
    <location>
        <begin position="80"/>
        <end position="171"/>
    </location>
</feature>
<dbReference type="Gene3D" id="1.25.40.10">
    <property type="entry name" value="Tetratricopeptide repeat domain"/>
    <property type="match status" value="1"/>
</dbReference>
<evidence type="ECO:0000313" key="3">
    <source>
        <dbReference type="Proteomes" id="UP000292447"/>
    </source>
</evidence>
<accession>A0A4P6XJ29</accession>
<gene>
    <name evidence="2" type="ORF">METSCH_B04940</name>
</gene>
<evidence type="ECO:0000256" key="1">
    <source>
        <dbReference type="SAM" id="MobiDB-lite"/>
    </source>
</evidence>
<proteinExistence type="predicted"/>
<dbReference type="Proteomes" id="UP000292447">
    <property type="component" value="Chromosome II"/>
</dbReference>
<keyword evidence="3" id="KW-1185">Reference proteome</keyword>
<dbReference type="EMBL" id="CP034457">
    <property type="protein sequence ID" value="QBM87292.1"/>
    <property type="molecule type" value="Genomic_DNA"/>
</dbReference>
<dbReference type="AlphaFoldDB" id="A0A4P6XJ29"/>
<feature type="compositionally biased region" description="Acidic residues" evidence="1">
    <location>
        <begin position="142"/>
        <end position="170"/>
    </location>
</feature>
<reference evidence="3" key="1">
    <citation type="submission" date="2019-03" db="EMBL/GenBank/DDBJ databases">
        <title>Snf2 controls pulcherriminic acid biosynthesis and connects pigmentation and antifungal activity of the yeast Metschnikowia pulcherrima.</title>
        <authorList>
            <person name="Gore-Lloyd D."/>
            <person name="Sumann I."/>
            <person name="Brachmann A.O."/>
            <person name="Schneeberger K."/>
            <person name="Ortiz-Merino R.A."/>
            <person name="Moreno-Beltran M."/>
            <person name="Schlaefli M."/>
            <person name="Kirner P."/>
            <person name="Santos Kron A."/>
            <person name="Wolfe K.H."/>
            <person name="Piel J."/>
            <person name="Ahrens C.H."/>
            <person name="Henk D."/>
            <person name="Freimoser F.M."/>
        </authorList>
    </citation>
    <scope>NUCLEOTIDE SEQUENCE [LARGE SCALE GENOMIC DNA]</scope>
    <source>
        <strain evidence="3">APC 1.2</strain>
    </source>
</reference>